<dbReference type="AlphaFoldDB" id="A0A1M5U9X6"/>
<dbReference type="Proteomes" id="UP000184608">
    <property type="component" value="Unassembled WGS sequence"/>
</dbReference>
<evidence type="ECO:0000256" key="1">
    <source>
        <dbReference type="SAM" id="Phobius"/>
    </source>
</evidence>
<dbReference type="PANTHER" id="PTHR43031:SF18">
    <property type="entry name" value="RHODANESE-RELATED SULFURTRANSFERASES"/>
    <property type="match status" value="1"/>
</dbReference>
<dbReference type="PANTHER" id="PTHR43031">
    <property type="entry name" value="FAD-DEPENDENT OXIDOREDUCTASE"/>
    <property type="match status" value="1"/>
</dbReference>
<reference evidence="3 4" key="1">
    <citation type="submission" date="2016-11" db="EMBL/GenBank/DDBJ databases">
        <authorList>
            <person name="Jaros S."/>
            <person name="Januszkiewicz K."/>
            <person name="Wedrychowicz H."/>
        </authorList>
    </citation>
    <scope>NUCLEOTIDE SEQUENCE [LARGE SCALE GENOMIC DNA]</scope>
    <source>
        <strain evidence="3 4">CECT 7868</strain>
    </source>
</reference>
<dbReference type="OrthoDB" id="9808735at2"/>
<evidence type="ECO:0000313" key="4">
    <source>
        <dbReference type="Proteomes" id="UP000184608"/>
    </source>
</evidence>
<accession>A0A1M5U9X6</accession>
<evidence type="ECO:0000313" key="3">
    <source>
        <dbReference type="EMBL" id="SHH59493.1"/>
    </source>
</evidence>
<keyword evidence="4" id="KW-1185">Reference proteome</keyword>
<dbReference type="EMBL" id="FQXZ01000001">
    <property type="protein sequence ID" value="SHH59493.1"/>
    <property type="molecule type" value="Genomic_DNA"/>
</dbReference>
<name>A0A1M5U9X6_9VIBR</name>
<proteinExistence type="predicted"/>
<dbReference type="Gene3D" id="3.40.250.10">
    <property type="entry name" value="Rhodanese-like domain"/>
    <property type="match status" value="1"/>
</dbReference>
<gene>
    <name evidence="3" type="ORF">VA7868_00040</name>
</gene>
<dbReference type="SMART" id="SM00450">
    <property type="entry name" value="RHOD"/>
    <property type="match status" value="1"/>
</dbReference>
<feature type="transmembrane region" description="Helical" evidence="1">
    <location>
        <begin position="12"/>
        <end position="30"/>
    </location>
</feature>
<dbReference type="Pfam" id="PF00581">
    <property type="entry name" value="Rhodanese"/>
    <property type="match status" value="1"/>
</dbReference>
<dbReference type="InterPro" id="IPR050229">
    <property type="entry name" value="GlpE_sulfurtransferase"/>
</dbReference>
<dbReference type="PROSITE" id="PS50206">
    <property type="entry name" value="RHODANESE_3"/>
    <property type="match status" value="1"/>
</dbReference>
<keyword evidence="1" id="KW-0812">Transmembrane</keyword>
<keyword evidence="1" id="KW-1133">Transmembrane helix</keyword>
<organism evidence="3 4">
    <name type="scientific">Vibrio aerogenes CECT 7868</name>
    <dbReference type="NCBI Taxonomy" id="1216006"/>
    <lineage>
        <taxon>Bacteria</taxon>
        <taxon>Pseudomonadati</taxon>
        <taxon>Pseudomonadota</taxon>
        <taxon>Gammaproteobacteria</taxon>
        <taxon>Vibrionales</taxon>
        <taxon>Vibrionaceae</taxon>
        <taxon>Vibrio</taxon>
    </lineage>
</organism>
<protein>
    <submittedName>
        <fullName evidence="3">Molybdopterin biosynthesis protein MoeB</fullName>
    </submittedName>
</protein>
<dbReference type="RefSeq" id="WP_073601839.1">
    <property type="nucleotide sequence ID" value="NZ_FQXZ01000001.1"/>
</dbReference>
<dbReference type="InterPro" id="IPR036873">
    <property type="entry name" value="Rhodanese-like_dom_sf"/>
</dbReference>
<dbReference type="CDD" id="cd00158">
    <property type="entry name" value="RHOD"/>
    <property type="match status" value="1"/>
</dbReference>
<dbReference type="STRING" id="1216006.VA7868_00040"/>
<evidence type="ECO:0000259" key="2">
    <source>
        <dbReference type="PROSITE" id="PS50206"/>
    </source>
</evidence>
<dbReference type="SUPFAM" id="SSF52821">
    <property type="entry name" value="Rhodanese/Cell cycle control phosphatase"/>
    <property type="match status" value="1"/>
</dbReference>
<sequence length="144" mass="15824">MQEYIEFFQQHMILSLAWVGLLVALIVNLFKSSTAKYQTISVNELTALVNKENGLIVDVRSKDEYRQGHITDAVNILPSEIKSGNLGGLENHKSDPIILVCKTGQTVIESATSLAGAGFERVCILRNGLSAWNEANLPLVRGKK</sequence>
<feature type="domain" description="Rhodanese" evidence="2">
    <location>
        <begin position="50"/>
        <end position="141"/>
    </location>
</feature>
<dbReference type="InterPro" id="IPR001763">
    <property type="entry name" value="Rhodanese-like_dom"/>
</dbReference>
<keyword evidence="1" id="KW-0472">Membrane</keyword>